<reference evidence="1 2" key="1">
    <citation type="journal article" date="2011" name="Science">
        <title>The Selaginella genome identifies genetic changes associated with the evolution of vascular plants.</title>
        <authorList>
            <person name="Banks J.A."/>
            <person name="Nishiyama T."/>
            <person name="Hasebe M."/>
            <person name="Bowman J.L."/>
            <person name="Gribskov M."/>
            <person name="dePamphilis C."/>
            <person name="Albert V.A."/>
            <person name="Aono N."/>
            <person name="Aoyama T."/>
            <person name="Ambrose B.A."/>
            <person name="Ashton N.W."/>
            <person name="Axtell M.J."/>
            <person name="Barker E."/>
            <person name="Barker M.S."/>
            <person name="Bennetzen J.L."/>
            <person name="Bonawitz N.D."/>
            <person name="Chapple C."/>
            <person name="Cheng C."/>
            <person name="Correa L.G."/>
            <person name="Dacre M."/>
            <person name="DeBarry J."/>
            <person name="Dreyer I."/>
            <person name="Elias M."/>
            <person name="Engstrom E.M."/>
            <person name="Estelle M."/>
            <person name="Feng L."/>
            <person name="Finet C."/>
            <person name="Floyd S.K."/>
            <person name="Frommer W.B."/>
            <person name="Fujita T."/>
            <person name="Gramzow L."/>
            <person name="Gutensohn M."/>
            <person name="Harholt J."/>
            <person name="Hattori M."/>
            <person name="Heyl A."/>
            <person name="Hirai T."/>
            <person name="Hiwatashi Y."/>
            <person name="Ishikawa M."/>
            <person name="Iwata M."/>
            <person name="Karol K.G."/>
            <person name="Koehler B."/>
            <person name="Kolukisaoglu U."/>
            <person name="Kubo M."/>
            <person name="Kurata T."/>
            <person name="Lalonde S."/>
            <person name="Li K."/>
            <person name="Li Y."/>
            <person name="Litt A."/>
            <person name="Lyons E."/>
            <person name="Manning G."/>
            <person name="Maruyama T."/>
            <person name="Michael T.P."/>
            <person name="Mikami K."/>
            <person name="Miyazaki S."/>
            <person name="Morinaga S."/>
            <person name="Murata T."/>
            <person name="Mueller-Roeber B."/>
            <person name="Nelson D.R."/>
            <person name="Obara M."/>
            <person name="Oguri Y."/>
            <person name="Olmstead R.G."/>
            <person name="Onodera N."/>
            <person name="Petersen B.L."/>
            <person name="Pils B."/>
            <person name="Prigge M."/>
            <person name="Rensing S.A."/>
            <person name="Riano-Pachon D.M."/>
            <person name="Roberts A.W."/>
            <person name="Sato Y."/>
            <person name="Scheller H.V."/>
            <person name="Schulz B."/>
            <person name="Schulz C."/>
            <person name="Shakirov E.V."/>
            <person name="Shibagaki N."/>
            <person name="Shinohara N."/>
            <person name="Shippen D.E."/>
            <person name="Soerensen I."/>
            <person name="Sotooka R."/>
            <person name="Sugimoto N."/>
            <person name="Sugita M."/>
            <person name="Sumikawa N."/>
            <person name="Tanurdzic M."/>
            <person name="Theissen G."/>
            <person name="Ulvskov P."/>
            <person name="Wakazuki S."/>
            <person name="Weng J.K."/>
            <person name="Willats W.W."/>
            <person name="Wipf D."/>
            <person name="Wolf P.G."/>
            <person name="Yang L."/>
            <person name="Zimmer A.D."/>
            <person name="Zhu Q."/>
            <person name="Mitros T."/>
            <person name="Hellsten U."/>
            <person name="Loque D."/>
            <person name="Otillar R."/>
            <person name="Salamov A."/>
            <person name="Schmutz J."/>
            <person name="Shapiro H."/>
            <person name="Lindquist E."/>
            <person name="Lucas S."/>
            <person name="Rokhsar D."/>
            <person name="Grigoriev I.V."/>
        </authorList>
    </citation>
    <scope>NUCLEOTIDE SEQUENCE [LARGE SCALE GENOMIC DNA]</scope>
</reference>
<accession>D8SH58</accession>
<protein>
    <submittedName>
        <fullName evidence="1">Uncharacterized protein</fullName>
    </submittedName>
</protein>
<evidence type="ECO:0000313" key="2">
    <source>
        <dbReference type="Proteomes" id="UP000001514"/>
    </source>
</evidence>
<organism evidence="2">
    <name type="scientific">Selaginella moellendorffii</name>
    <name type="common">Spikemoss</name>
    <dbReference type="NCBI Taxonomy" id="88036"/>
    <lineage>
        <taxon>Eukaryota</taxon>
        <taxon>Viridiplantae</taxon>
        <taxon>Streptophyta</taxon>
        <taxon>Embryophyta</taxon>
        <taxon>Tracheophyta</taxon>
        <taxon>Lycopodiopsida</taxon>
        <taxon>Selaginellales</taxon>
        <taxon>Selaginellaceae</taxon>
        <taxon>Selaginella</taxon>
    </lineage>
</organism>
<sequence length="308" mass="33548">MDTQINVGVIEAIGTGALEAVAIGGEVLASDVGGGGGAVPLVAEVARGKVNELAEEVIGSAVGGSIAEATRGMVAAPTTPQASGLVQSHWVHSAYDLNMAIYSSFAELILVYDIEHIRFIGMLSLEEVQTLYNYETYDVGRNGSIALPIFVFAFELALSNCDNDIIEVQQLNPRVHTQETIQKMPNPNTVELEETVQEIPAQEIPILALRNPRRGYHKAFHKNVLQMTTWKSSSATMHKQVRPLSPTASVREVAVLIGDYMQLLDATSQELYMLDQWIHGQGQLTFFDLPDGQGQLIFFDLPDGMPLL</sequence>
<dbReference type="HOGENOM" id="CLU_020954_2_0_1"/>
<evidence type="ECO:0000313" key="1">
    <source>
        <dbReference type="EMBL" id="EFJ16323.1"/>
    </source>
</evidence>
<proteinExistence type="predicted"/>
<dbReference type="EMBL" id="GL377619">
    <property type="protein sequence ID" value="EFJ16323.1"/>
    <property type="molecule type" value="Genomic_DNA"/>
</dbReference>
<dbReference type="Proteomes" id="UP000001514">
    <property type="component" value="Unassembled WGS sequence"/>
</dbReference>
<name>D8SH58_SELML</name>
<dbReference type="InParanoid" id="D8SH58"/>
<gene>
    <name evidence="1" type="ORF">SELMODRAFT_422041</name>
</gene>
<dbReference type="AlphaFoldDB" id="D8SH58"/>
<keyword evidence="2" id="KW-1185">Reference proteome</keyword>
<dbReference type="KEGG" id="smo:SELMODRAFT_422041"/>
<dbReference type="Gramene" id="EFJ16323">
    <property type="protein sequence ID" value="EFJ16323"/>
    <property type="gene ID" value="SELMODRAFT_422041"/>
</dbReference>